<comment type="caution">
    <text evidence="2">The sequence shown here is derived from an EMBL/GenBank/DDBJ whole genome shotgun (WGS) entry which is preliminary data.</text>
</comment>
<dbReference type="Proteomes" id="UP001164929">
    <property type="component" value="Chromosome 13"/>
</dbReference>
<name>A0AAD6M0K2_9ROSI</name>
<proteinExistence type="predicted"/>
<evidence type="ECO:0000313" key="2">
    <source>
        <dbReference type="EMBL" id="KAJ6975212.1"/>
    </source>
</evidence>
<accession>A0AAD6M0K2</accession>
<reference evidence="2" key="1">
    <citation type="journal article" date="2023" name="Mol. Ecol. Resour.">
        <title>Chromosome-level genome assembly of a triploid poplar Populus alba 'Berolinensis'.</title>
        <authorList>
            <person name="Chen S."/>
            <person name="Yu Y."/>
            <person name="Wang X."/>
            <person name="Wang S."/>
            <person name="Zhang T."/>
            <person name="Zhou Y."/>
            <person name="He R."/>
            <person name="Meng N."/>
            <person name="Wang Y."/>
            <person name="Liu W."/>
            <person name="Liu Z."/>
            <person name="Liu J."/>
            <person name="Guo Q."/>
            <person name="Huang H."/>
            <person name="Sederoff R.R."/>
            <person name="Wang G."/>
            <person name="Qu G."/>
            <person name="Chen S."/>
        </authorList>
    </citation>
    <scope>NUCLEOTIDE SEQUENCE</scope>
    <source>
        <strain evidence="2">SC-2020</strain>
    </source>
</reference>
<evidence type="ECO:0000313" key="3">
    <source>
        <dbReference type="Proteomes" id="UP001164929"/>
    </source>
</evidence>
<feature type="region of interest" description="Disordered" evidence="1">
    <location>
        <begin position="1"/>
        <end position="42"/>
    </location>
</feature>
<keyword evidence="3" id="KW-1185">Reference proteome</keyword>
<dbReference type="AlphaFoldDB" id="A0AAD6M0K2"/>
<feature type="compositionally biased region" description="Basic residues" evidence="1">
    <location>
        <begin position="26"/>
        <end position="35"/>
    </location>
</feature>
<gene>
    <name evidence="2" type="ORF">NC653_031152</name>
</gene>
<sequence length="42" mass="4744">METQTKGIPETKLAILPMRPKEKKEPHRKKTKPRGSKGDSNA</sequence>
<protein>
    <submittedName>
        <fullName evidence="2">Uncharacterized protein</fullName>
    </submittedName>
</protein>
<organism evidence="2 3">
    <name type="scientific">Populus alba x Populus x berolinensis</name>
    <dbReference type="NCBI Taxonomy" id="444605"/>
    <lineage>
        <taxon>Eukaryota</taxon>
        <taxon>Viridiplantae</taxon>
        <taxon>Streptophyta</taxon>
        <taxon>Embryophyta</taxon>
        <taxon>Tracheophyta</taxon>
        <taxon>Spermatophyta</taxon>
        <taxon>Magnoliopsida</taxon>
        <taxon>eudicotyledons</taxon>
        <taxon>Gunneridae</taxon>
        <taxon>Pentapetalae</taxon>
        <taxon>rosids</taxon>
        <taxon>fabids</taxon>
        <taxon>Malpighiales</taxon>
        <taxon>Salicaceae</taxon>
        <taxon>Saliceae</taxon>
        <taxon>Populus</taxon>
    </lineage>
</organism>
<evidence type="ECO:0000256" key="1">
    <source>
        <dbReference type="SAM" id="MobiDB-lite"/>
    </source>
</evidence>
<dbReference type="EMBL" id="JAQIZT010000013">
    <property type="protein sequence ID" value="KAJ6975212.1"/>
    <property type="molecule type" value="Genomic_DNA"/>
</dbReference>